<organism evidence="3 4">
    <name type="scientific">Fomitopsis schrenkii</name>
    <name type="common">Brown rot fungus</name>
    <dbReference type="NCBI Taxonomy" id="2126942"/>
    <lineage>
        <taxon>Eukaryota</taxon>
        <taxon>Fungi</taxon>
        <taxon>Dikarya</taxon>
        <taxon>Basidiomycota</taxon>
        <taxon>Agaricomycotina</taxon>
        <taxon>Agaricomycetes</taxon>
        <taxon>Polyporales</taxon>
        <taxon>Fomitopsis</taxon>
    </lineage>
</organism>
<feature type="compositionally biased region" description="Polar residues" evidence="1">
    <location>
        <begin position="249"/>
        <end position="281"/>
    </location>
</feature>
<reference evidence="3 4" key="1">
    <citation type="journal article" date="2012" name="Science">
        <title>The Paleozoic origin of enzymatic lignin decomposition reconstructed from 31 fungal genomes.</title>
        <authorList>
            <person name="Floudas D."/>
            <person name="Binder M."/>
            <person name="Riley R."/>
            <person name="Barry K."/>
            <person name="Blanchette R.A."/>
            <person name="Henrissat B."/>
            <person name="Martinez A.T."/>
            <person name="Otillar R."/>
            <person name="Spatafora J.W."/>
            <person name="Yadav J.S."/>
            <person name="Aerts A."/>
            <person name="Benoit I."/>
            <person name="Boyd A."/>
            <person name="Carlson A."/>
            <person name="Copeland A."/>
            <person name="Coutinho P.M."/>
            <person name="de Vries R.P."/>
            <person name="Ferreira P."/>
            <person name="Findley K."/>
            <person name="Foster B."/>
            <person name="Gaskell J."/>
            <person name="Glotzer D."/>
            <person name="Gorecki P."/>
            <person name="Heitman J."/>
            <person name="Hesse C."/>
            <person name="Hori C."/>
            <person name="Igarashi K."/>
            <person name="Jurgens J.A."/>
            <person name="Kallen N."/>
            <person name="Kersten P."/>
            <person name="Kohler A."/>
            <person name="Kuees U."/>
            <person name="Kumar T.K.A."/>
            <person name="Kuo A."/>
            <person name="LaButti K."/>
            <person name="Larrondo L.F."/>
            <person name="Lindquist E."/>
            <person name="Ling A."/>
            <person name="Lombard V."/>
            <person name="Lucas S."/>
            <person name="Lundell T."/>
            <person name="Martin R."/>
            <person name="McLaughlin D.J."/>
            <person name="Morgenstern I."/>
            <person name="Morin E."/>
            <person name="Murat C."/>
            <person name="Nagy L.G."/>
            <person name="Nolan M."/>
            <person name="Ohm R.A."/>
            <person name="Patyshakuliyeva A."/>
            <person name="Rokas A."/>
            <person name="Ruiz-Duenas F.J."/>
            <person name="Sabat G."/>
            <person name="Salamov A."/>
            <person name="Samejima M."/>
            <person name="Schmutz J."/>
            <person name="Slot J.C."/>
            <person name="St John F."/>
            <person name="Stenlid J."/>
            <person name="Sun H."/>
            <person name="Sun S."/>
            <person name="Syed K."/>
            <person name="Tsang A."/>
            <person name="Wiebenga A."/>
            <person name="Young D."/>
            <person name="Pisabarro A."/>
            <person name="Eastwood D.C."/>
            <person name="Martin F."/>
            <person name="Cullen D."/>
            <person name="Grigoriev I.V."/>
            <person name="Hibbett D.S."/>
        </authorList>
    </citation>
    <scope>NUCLEOTIDE SEQUENCE</scope>
    <source>
        <strain evidence="4">FP-58527</strain>
    </source>
</reference>
<evidence type="ECO:0000256" key="1">
    <source>
        <dbReference type="SAM" id="MobiDB-lite"/>
    </source>
</evidence>
<dbReference type="OrthoDB" id="2812182at2759"/>
<keyword evidence="2" id="KW-0812">Transmembrane</keyword>
<keyword evidence="2" id="KW-0472">Membrane</keyword>
<accession>S8FQ12</accession>
<gene>
    <name evidence="3" type="ORF">FOMPIDRAFT_1016487</name>
</gene>
<dbReference type="AlphaFoldDB" id="S8FQ12"/>
<keyword evidence="4" id="KW-1185">Reference proteome</keyword>
<evidence type="ECO:0000313" key="3">
    <source>
        <dbReference type="EMBL" id="EPT00390.1"/>
    </source>
</evidence>
<dbReference type="InParanoid" id="S8FQ12"/>
<evidence type="ECO:0000313" key="4">
    <source>
        <dbReference type="Proteomes" id="UP000015241"/>
    </source>
</evidence>
<feature type="region of interest" description="Disordered" evidence="1">
    <location>
        <begin position="210"/>
        <end position="290"/>
    </location>
</feature>
<feature type="region of interest" description="Disordered" evidence="1">
    <location>
        <begin position="165"/>
        <end position="192"/>
    </location>
</feature>
<feature type="transmembrane region" description="Helical" evidence="2">
    <location>
        <begin position="12"/>
        <end position="35"/>
    </location>
</feature>
<proteinExistence type="predicted"/>
<protein>
    <submittedName>
        <fullName evidence="3">Uncharacterized protein</fullName>
    </submittedName>
</protein>
<sequence length="362" mass="39449">MNYSPSDIIRDSGVFIGAIGGAIGAGAAAWQVYFAHHTRLREANRLIAQISEITDSLTEDDKAAIDAYIAEVSASNPQESRCLLDTQRMLARLADAQARRTDVSRDLAANPLFNFPWSDLARSIKVLLRRCRDLHRSVQVVHRSRLLVIDQYVSSFNQQYQTPSPTISTFIQQPPSLYTGSSPSGSPYSHTGFTGTSSLSGYSGHTVGGGPNYAYPPNPSSPTLPTDRGQPFIYNAGPSQPTYPPYPGQSMTPSATVSTTSLYPASTASQDQGSTRSLQTNQSAQYSSQYSASSGTSGYGKYLIFHCPFDVHDRRLRDLCKPSLIGIICLELDAVVGQCNRWASLMCQERKFVEGAEHRASD</sequence>
<dbReference type="EMBL" id="KE504149">
    <property type="protein sequence ID" value="EPT00390.1"/>
    <property type="molecule type" value="Genomic_DNA"/>
</dbReference>
<dbReference type="HOGENOM" id="CLU_765123_0_0_1"/>
<keyword evidence="2" id="KW-1133">Transmembrane helix</keyword>
<evidence type="ECO:0000256" key="2">
    <source>
        <dbReference type="SAM" id="Phobius"/>
    </source>
</evidence>
<name>S8FQ12_FOMSC</name>
<dbReference type="Proteomes" id="UP000015241">
    <property type="component" value="Unassembled WGS sequence"/>
</dbReference>
<feature type="compositionally biased region" description="Low complexity" evidence="1">
    <location>
        <begin position="174"/>
        <end position="189"/>
    </location>
</feature>